<dbReference type="RefSeq" id="WP_343927318.1">
    <property type="nucleotide sequence ID" value="NZ_BAAAEN010000004.1"/>
</dbReference>
<feature type="domain" description="HTH lysR-type" evidence="6">
    <location>
        <begin position="1"/>
        <end position="59"/>
    </location>
</feature>
<organism evidence="7 8">
    <name type="scientific">Pigmentiphaga daeguensis</name>
    <dbReference type="NCBI Taxonomy" id="414049"/>
    <lineage>
        <taxon>Bacteria</taxon>
        <taxon>Pseudomonadati</taxon>
        <taxon>Pseudomonadota</taxon>
        <taxon>Betaproteobacteria</taxon>
        <taxon>Burkholderiales</taxon>
        <taxon>Alcaligenaceae</taxon>
        <taxon>Pigmentiphaga</taxon>
    </lineage>
</organism>
<dbReference type="CDD" id="cd08422">
    <property type="entry name" value="PBP2_CrgA_like"/>
    <property type="match status" value="1"/>
</dbReference>
<name>A0ABN1BIM3_9BURK</name>
<gene>
    <name evidence="7" type="ORF">GCM10009097_13810</name>
</gene>
<evidence type="ECO:0000256" key="3">
    <source>
        <dbReference type="ARBA" id="ARBA00023125"/>
    </source>
</evidence>
<evidence type="ECO:0000256" key="4">
    <source>
        <dbReference type="ARBA" id="ARBA00023163"/>
    </source>
</evidence>
<keyword evidence="4" id="KW-0804">Transcription</keyword>
<dbReference type="SUPFAM" id="SSF46785">
    <property type="entry name" value="Winged helix' DNA-binding domain"/>
    <property type="match status" value="1"/>
</dbReference>
<dbReference type="Gene3D" id="1.10.10.10">
    <property type="entry name" value="Winged helix-like DNA-binding domain superfamily/Winged helix DNA-binding domain"/>
    <property type="match status" value="1"/>
</dbReference>
<accession>A0ABN1BIM3</accession>
<dbReference type="SUPFAM" id="SSF53850">
    <property type="entry name" value="Periplasmic binding protein-like II"/>
    <property type="match status" value="1"/>
</dbReference>
<comment type="similarity">
    <text evidence="1">Belongs to the LysR transcriptional regulatory family.</text>
</comment>
<evidence type="ECO:0000256" key="1">
    <source>
        <dbReference type="ARBA" id="ARBA00009437"/>
    </source>
</evidence>
<dbReference type="InterPro" id="IPR000847">
    <property type="entry name" value="LysR_HTH_N"/>
</dbReference>
<dbReference type="InterPro" id="IPR036388">
    <property type="entry name" value="WH-like_DNA-bd_sf"/>
</dbReference>
<keyword evidence="3" id="KW-0238">DNA-binding</keyword>
<sequence length="323" mass="35386">MRGLDDMYVFKMVVDHGGLSPAGRQMGVAKSTLARRLADLERRLGAPLFHRGPRQFVLTSFGQECYRQCARVAAEADRLLALAERLQAVPTGSLHVIAPPYLSEIAVEGLATEFALAHPHVRLHFEASALIFDPRFVSADLVIYPAFEALPDADIVARKLITSPFALMASPDLPGLDTLADPSGLAAMPCLGFGRKATEWLWRLRRGRETSVVRFEPRFTTYHLSALLQAARQGLGIAALPLDLCAEELRRGRLVRVLEDWLPPPVNIFAVYPGGRTLTTAARSFLDMLVQRLPGAHFDVSQTSRGRAEQAGRAGRSRASGRG</sequence>
<dbReference type="PANTHER" id="PTHR30537:SF31">
    <property type="entry name" value="TRANSCRIPTIONAL REGULATOR, LYSR FAMILY"/>
    <property type="match status" value="1"/>
</dbReference>
<dbReference type="Proteomes" id="UP001501706">
    <property type="component" value="Unassembled WGS sequence"/>
</dbReference>
<dbReference type="Pfam" id="PF03466">
    <property type="entry name" value="LysR_substrate"/>
    <property type="match status" value="1"/>
</dbReference>
<evidence type="ECO:0000313" key="7">
    <source>
        <dbReference type="EMBL" id="GAA0498713.1"/>
    </source>
</evidence>
<dbReference type="InterPro" id="IPR005119">
    <property type="entry name" value="LysR_subst-bd"/>
</dbReference>
<reference evidence="7 8" key="1">
    <citation type="journal article" date="2019" name="Int. J. Syst. Evol. Microbiol.">
        <title>The Global Catalogue of Microorganisms (GCM) 10K type strain sequencing project: providing services to taxonomists for standard genome sequencing and annotation.</title>
        <authorList>
            <consortium name="The Broad Institute Genomics Platform"/>
            <consortium name="The Broad Institute Genome Sequencing Center for Infectious Disease"/>
            <person name="Wu L."/>
            <person name="Ma J."/>
        </authorList>
    </citation>
    <scope>NUCLEOTIDE SEQUENCE [LARGE SCALE GENOMIC DNA]</scope>
    <source>
        <strain evidence="7 8">JCM 14330</strain>
    </source>
</reference>
<evidence type="ECO:0000313" key="8">
    <source>
        <dbReference type="Proteomes" id="UP001501706"/>
    </source>
</evidence>
<evidence type="ECO:0000256" key="5">
    <source>
        <dbReference type="SAM" id="MobiDB-lite"/>
    </source>
</evidence>
<comment type="caution">
    <text evidence="7">The sequence shown here is derived from an EMBL/GenBank/DDBJ whole genome shotgun (WGS) entry which is preliminary data.</text>
</comment>
<evidence type="ECO:0000256" key="2">
    <source>
        <dbReference type="ARBA" id="ARBA00023015"/>
    </source>
</evidence>
<keyword evidence="2" id="KW-0805">Transcription regulation</keyword>
<keyword evidence="8" id="KW-1185">Reference proteome</keyword>
<dbReference type="PROSITE" id="PS50931">
    <property type="entry name" value="HTH_LYSR"/>
    <property type="match status" value="1"/>
</dbReference>
<protein>
    <submittedName>
        <fullName evidence="7">LysR substrate-binding domain-containing protein</fullName>
    </submittedName>
</protein>
<dbReference type="EMBL" id="BAAAEN010000004">
    <property type="protein sequence ID" value="GAA0498713.1"/>
    <property type="molecule type" value="Genomic_DNA"/>
</dbReference>
<dbReference type="InterPro" id="IPR058163">
    <property type="entry name" value="LysR-type_TF_proteobact-type"/>
</dbReference>
<evidence type="ECO:0000259" key="6">
    <source>
        <dbReference type="PROSITE" id="PS50931"/>
    </source>
</evidence>
<dbReference type="PANTHER" id="PTHR30537">
    <property type="entry name" value="HTH-TYPE TRANSCRIPTIONAL REGULATOR"/>
    <property type="match status" value="1"/>
</dbReference>
<proteinExistence type="inferred from homology"/>
<dbReference type="InterPro" id="IPR036390">
    <property type="entry name" value="WH_DNA-bd_sf"/>
</dbReference>
<feature type="region of interest" description="Disordered" evidence="5">
    <location>
        <begin position="301"/>
        <end position="323"/>
    </location>
</feature>
<dbReference type="Gene3D" id="3.40.190.290">
    <property type="match status" value="1"/>
</dbReference>
<dbReference type="Pfam" id="PF00126">
    <property type="entry name" value="HTH_1"/>
    <property type="match status" value="1"/>
</dbReference>